<evidence type="ECO:0000256" key="4">
    <source>
        <dbReference type="SAM" id="Phobius"/>
    </source>
</evidence>
<keyword evidence="7" id="KW-1185">Reference proteome</keyword>
<evidence type="ECO:0000256" key="2">
    <source>
        <dbReference type="ARBA" id="ARBA00023125"/>
    </source>
</evidence>
<dbReference type="PROSITE" id="PS01124">
    <property type="entry name" value="HTH_ARAC_FAMILY_2"/>
    <property type="match status" value="1"/>
</dbReference>
<dbReference type="InterPro" id="IPR018062">
    <property type="entry name" value="HTH_AraC-typ_CS"/>
</dbReference>
<dbReference type="InterPro" id="IPR020449">
    <property type="entry name" value="Tscrpt_reg_AraC-type_HTH"/>
</dbReference>
<dbReference type="Gene3D" id="3.30.450.20">
    <property type="entry name" value="PAS domain"/>
    <property type="match status" value="1"/>
</dbReference>
<keyword evidence="4" id="KW-0812">Transmembrane</keyword>
<dbReference type="PROSITE" id="PS00041">
    <property type="entry name" value="HTH_ARAC_FAMILY_1"/>
    <property type="match status" value="1"/>
</dbReference>
<organism evidence="6 7">
    <name type="scientific">Paenibacillus agaridevorans</name>
    <dbReference type="NCBI Taxonomy" id="171404"/>
    <lineage>
        <taxon>Bacteria</taxon>
        <taxon>Bacillati</taxon>
        <taxon>Bacillota</taxon>
        <taxon>Bacilli</taxon>
        <taxon>Bacillales</taxon>
        <taxon>Paenibacillaceae</taxon>
        <taxon>Paenibacillus</taxon>
    </lineage>
</organism>
<comment type="caution">
    <text evidence="6">The sequence shown here is derived from an EMBL/GenBank/DDBJ whole genome shotgun (WGS) entry which is preliminary data.</text>
</comment>
<name>A0A2R5EXX6_9BACL</name>
<keyword evidence="3" id="KW-0804">Transcription</keyword>
<dbReference type="PANTHER" id="PTHR43280">
    <property type="entry name" value="ARAC-FAMILY TRANSCRIPTIONAL REGULATOR"/>
    <property type="match status" value="1"/>
</dbReference>
<protein>
    <submittedName>
        <fullName evidence="6">AraC family transcriptional regulator</fullName>
    </submittedName>
</protein>
<dbReference type="Proteomes" id="UP000245202">
    <property type="component" value="Unassembled WGS sequence"/>
</dbReference>
<feature type="domain" description="HTH araC/xylS-type" evidence="5">
    <location>
        <begin position="669"/>
        <end position="768"/>
    </location>
</feature>
<dbReference type="SMART" id="SM00342">
    <property type="entry name" value="HTH_ARAC"/>
    <property type="match status" value="1"/>
</dbReference>
<feature type="transmembrane region" description="Helical" evidence="4">
    <location>
        <begin position="12"/>
        <end position="35"/>
    </location>
</feature>
<dbReference type="SUPFAM" id="SSF46689">
    <property type="entry name" value="Homeodomain-like"/>
    <property type="match status" value="1"/>
</dbReference>
<dbReference type="Pfam" id="PF17853">
    <property type="entry name" value="GGDEF_2"/>
    <property type="match status" value="1"/>
</dbReference>
<reference evidence="6 7" key="1">
    <citation type="submission" date="2017-08" db="EMBL/GenBank/DDBJ databases">
        <title>Substantial Increase in Enzyme Production by Combined Drug-Resistance Mutations in Paenibacillus agaridevorans.</title>
        <authorList>
            <person name="Tanaka Y."/>
            <person name="Funane K."/>
            <person name="Hosaka T."/>
            <person name="Shiwa Y."/>
            <person name="Fujita N."/>
            <person name="Miyazaki T."/>
            <person name="Yoshikawa H."/>
            <person name="Murakami K."/>
            <person name="Kasahara K."/>
            <person name="Inaoka T."/>
            <person name="Hiraga Y."/>
            <person name="Ochi K."/>
        </authorList>
    </citation>
    <scope>NUCLEOTIDE SEQUENCE [LARGE SCALE GENOMIC DNA]</scope>
    <source>
        <strain evidence="6 7">T-3040</strain>
    </source>
</reference>
<feature type="transmembrane region" description="Helical" evidence="4">
    <location>
        <begin position="301"/>
        <end position="320"/>
    </location>
</feature>
<keyword evidence="2" id="KW-0238">DNA-binding</keyword>
<dbReference type="PRINTS" id="PR00032">
    <property type="entry name" value="HTHARAC"/>
</dbReference>
<evidence type="ECO:0000256" key="3">
    <source>
        <dbReference type="ARBA" id="ARBA00023163"/>
    </source>
</evidence>
<accession>A0A2R5EXX6</accession>
<evidence type="ECO:0000313" key="7">
    <source>
        <dbReference type="Proteomes" id="UP000245202"/>
    </source>
</evidence>
<proteinExistence type="predicted"/>
<dbReference type="EMBL" id="BDQX01000413">
    <property type="protein sequence ID" value="GBG11566.1"/>
    <property type="molecule type" value="Genomic_DNA"/>
</dbReference>
<evidence type="ECO:0000259" key="5">
    <source>
        <dbReference type="PROSITE" id="PS01124"/>
    </source>
</evidence>
<dbReference type="PANTHER" id="PTHR43280:SF28">
    <property type="entry name" value="HTH-TYPE TRANSCRIPTIONAL ACTIVATOR RHAS"/>
    <property type="match status" value="1"/>
</dbReference>
<dbReference type="Gene3D" id="1.10.10.60">
    <property type="entry name" value="Homeodomain-like"/>
    <property type="match status" value="2"/>
</dbReference>
<dbReference type="InterPro" id="IPR041522">
    <property type="entry name" value="CdaR_GGDEF"/>
</dbReference>
<keyword evidence="4" id="KW-1133">Transmembrane helix</keyword>
<dbReference type="InterPro" id="IPR018060">
    <property type="entry name" value="HTH_AraC"/>
</dbReference>
<evidence type="ECO:0000256" key="1">
    <source>
        <dbReference type="ARBA" id="ARBA00023015"/>
    </source>
</evidence>
<dbReference type="AlphaFoldDB" id="A0A2R5EXX6"/>
<dbReference type="Pfam" id="PF12833">
    <property type="entry name" value="HTH_18"/>
    <property type="match status" value="1"/>
</dbReference>
<dbReference type="InterPro" id="IPR009057">
    <property type="entry name" value="Homeodomain-like_sf"/>
</dbReference>
<evidence type="ECO:0000313" key="6">
    <source>
        <dbReference type="EMBL" id="GBG11566.1"/>
    </source>
</evidence>
<keyword evidence="1" id="KW-0805">Transcription regulation</keyword>
<dbReference type="GO" id="GO:0043565">
    <property type="term" value="F:sequence-specific DNA binding"/>
    <property type="evidence" value="ECO:0007669"/>
    <property type="project" value="InterPro"/>
</dbReference>
<dbReference type="GO" id="GO:0003700">
    <property type="term" value="F:DNA-binding transcription factor activity"/>
    <property type="evidence" value="ECO:0007669"/>
    <property type="project" value="InterPro"/>
</dbReference>
<gene>
    <name evidence="6" type="ORF">PAT3040_06392</name>
</gene>
<keyword evidence="4" id="KW-0472">Membrane</keyword>
<sequence length="774" mass="88160">MKSVQSRWMKKIITGLIMFLFLIVTVSAVLFYFIFTNDLKDQLVRTNVELLDHMEQKLDLVLKSIDNEAIQLVQYDEIKTFFDDSMPQGERTENDYRIGSHIDRLIRSNEYLFSVDIYSYSQDRLVSGDILTEEMRLKDYAWIGQFAQFDGYSNWLASRKLLISNSNFPIYRNVVSFVRTYPLIHSTGARKGAIAFNLKEEMLLPLIHHEGDAQGLNLVLDKGGLVVLHPDESKLGENMGSTPFVAQMASEGKSVGYFHAKVENKDSIVFYKVNPYTGWRITRIVSEIELNKPLTVIRNTLVVLSGLILLTAAVLALAVGRWTFKPLNRFLGTISSRLNAVSPGHTGEAGGDGFRILESRFEDFLVNSEQLQQQVRETKPILKWQLVIELLSDSKINISNTRQHMGMLGIQLDMNRFVVMVAEFDQRNESLTAQDTHLYNYALCNVAEELIQAEGKGVAIELENGCCAILMSFQDSGVEAELRASVVADLIKNYVAENFKRTVTIGVGGLAEAAGEISQSFKQACDVLAYRLILGSNMVITRDDVQSDESAQYYRLVAMTDGMMDSLKLLDGEKLKAQTDRWFEAFTQYGVPPEMIRQLNLQCLMKAAVVAGEAGIEPEQFRMPQEMRDALNQYDSLDEMKGFFLTMLREYMDLIRTKRGKREKSDLIVKVLDYINKDFGRADLSLNLLADELRVSVSHLSRLFKEQTESNFIDYLMNLRINQAKRLLMETDEKIKVIAESVGYSNVNTFIRIFKKLTALTPSEYREQRQEQQE</sequence>